<gene>
    <name evidence="1" type="ORF">L6164_026301</name>
</gene>
<protein>
    <submittedName>
        <fullName evidence="1">Uncharacterized protein</fullName>
    </submittedName>
</protein>
<organism evidence="1 2">
    <name type="scientific">Bauhinia variegata</name>
    <name type="common">Purple orchid tree</name>
    <name type="synonym">Phanera variegata</name>
    <dbReference type="NCBI Taxonomy" id="167791"/>
    <lineage>
        <taxon>Eukaryota</taxon>
        <taxon>Viridiplantae</taxon>
        <taxon>Streptophyta</taxon>
        <taxon>Embryophyta</taxon>
        <taxon>Tracheophyta</taxon>
        <taxon>Spermatophyta</taxon>
        <taxon>Magnoliopsida</taxon>
        <taxon>eudicotyledons</taxon>
        <taxon>Gunneridae</taxon>
        <taxon>Pentapetalae</taxon>
        <taxon>rosids</taxon>
        <taxon>fabids</taxon>
        <taxon>Fabales</taxon>
        <taxon>Fabaceae</taxon>
        <taxon>Cercidoideae</taxon>
        <taxon>Cercideae</taxon>
        <taxon>Bauhiniinae</taxon>
        <taxon>Bauhinia</taxon>
    </lineage>
</organism>
<accession>A0ACB9LR75</accession>
<reference evidence="1 2" key="1">
    <citation type="journal article" date="2022" name="DNA Res.">
        <title>Chromosomal-level genome assembly of the orchid tree Bauhinia variegata (Leguminosae; Cercidoideae) supports the allotetraploid origin hypothesis of Bauhinia.</title>
        <authorList>
            <person name="Zhong Y."/>
            <person name="Chen Y."/>
            <person name="Zheng D."/>
            <person name="Pang J."/>
            <person name="Liu Y."/>
            <person name="Luo S."/>
            <person name="Meng S."/>
            <person name="Qian L."/>
            <person name="Wei D."/>
            <person name="Dai S."/>
            <person name="Zhou R."/>
        </authorList>
    </citation>
    <scope>NUCLEOTIDE SEQUENCE [LARGE SCALE GENOMIC DNA]</scope>
    <source>
        <strain evidence="1">BV-YZ2020</strain>
    </source>
</reference>
<proteinExistence type="predicted"/>
<dbReference type="EMBL" id="CM039436">
    <property type="protein sequence ID" value="KAI4313310.1"/>
    <property type="molecule type" value="Genomic_DNA"/>
</dbReference>
<evidence type="ECO:0000313" key="2">
    <source>
        <dbReference type="Proteomes" id="UP000828941"/>
    </source>
</evidence>
<evidence type="ECO:0000313" key="1">
    <source>
        <dbReference type="EMBL" id="KAI4313310.1"/>
    </source>
</evidence>
<dbReference type="Proteomes" id="UP000828941">
    <property type="component" value="Chromosome 11"/>
</dbReference>
<comment type="caution">
    <text evidence="1">The sequence shown here is derived from an EMBL/GenBank/DDBJ whole genome shotgun (WGS) entry which is preliminary data.</text>
</comment>
<keyword evidence="2" id="KW-1185">Reference proteome</keyword>
<name>A0ACB9LR75_BAUVA</name>
<sequence length="103" mass="11944">MKEKESLNEFLNRLSELVNQMKSHGDTIDDCRIVDKTLISLIENFDPMVAIIEETKDLSTMTVQGLIGSLRSFEQRLLRRIEKSIERVFQSKLNLENKSSTKK</sequence>